<name>A0ABW6UGU7_9ACTN</name>
<feature type="compositionally biased region" description="Basic residues" evidence="1">
    <location>
        <begin position="168"/>
        <end position="184"/>
    </location>
</feature>
<dbReference type="EMBL" id="JBIAWJ010000006">
    <property type="protein sequence ID" value="MFF4522656.1"/>
    <property type="molecule type" value="Genomic_DNA"/>
</dbReference>
<proteinExistence type="predicted"/>
<feature type="compositionally biased region" description="Low complexity" evidence="1">
    <location>
        <begin position="107"/>
        <end position="131"/>
    </location>
</feature>
<sequence length="184" mass="20363">MRRLKELPGLSFAKLAARTHYSRSTREGFLNGKRPVPREAVEQFASAVRSVAGVCCWWRKGNPGDHPPSTAAALSSGPTVGQPRWSCLPRGWLWRSHPPHGRGSRWRTWSTSGPRPTSSRPSGRTSSWTGQRGRDRGPGRLRGGPRHLQPPPPALTAGVPRIADVRATGRRPRRRRRICRGGHA</sequence>
<dbReference type="InterPro" id="IPR001387">
    <property type="entry name" value="Cro/C1-type_HTH"/>
</dbReference>
<organism evidence="2 3">
    <name type="scientific">Streptomyces bluensis</name>
    <dbReference type="NCBI Taxonomy" id="33897"/>
    <lineage>
        <taxon>Bacteria</taxon>
        <taxon>Bacillati</taxon>
        <taxon>Actinomycetota</taxon>
        <taxon>Actinomycetes</taxon>
        <taxon>Kitasatosporales</taxon>
        <taxon>Streptomycetaceae</taxon>
        <taxon>Streptomyces</taxon>
    </lineage>
</organism>
<gene>
    <name evidence="2" type="ORF">ACFY1D_14700</name>
</gene>
<evidence type="ECO:0000313" key="2">
    <source>
        <dbReference type="EMBL" id="MFF4522656.1"/>
    </source>
</evidence>
<feature type="region of interest" description="Disordered" evidence="1">
    <location>
        <begin position="98"/>
        <end position="184"/>
    </location>
</feature>
<keyword evidence="3" id="KW-1185">Reference proteome</keyword>
<reference evidence="2 3" key="1">
    <citation type="submission" date="2024-10" db="EMBL/GenBank/DDBJ databases">
        <title>The Natural Products Discovery Center: Release of the First 8490 Sequenced Strains for Exploring Actinobacteria Biosynthetic Diversity.</title>
        <authorList>
            <person name="Kalkreuter E."/>
            <person name="Kautsar S.A."/>
            <person name="Yang D."/>
            <person name="Bader C.D."/>
            <person name="Teijaro C.N."/>
            <person name="Fluegel L."/>
            <person name="Davis C.M."/>
            <person name="Simpson J.R."/>
            <person name="Lauterbach L."/>
            <person name="Steele A.D."/>
            <person name="Gui C."/>
            <person name="Meng S."/>
            <person name="Li G."/>
            <person name="Viehrig K."/>
            <person name="Ye F."/>
            <person name="Su P."/>
            <person name="Kiefer A.F."/>
            <person name="Nichols A."/>
            <person name="Cepeda A.J."/>
            <person name="Yan W."/>
            <person name="Fan B."/>
            <person name="Jiang Y."/>
            <person name="Adhikari A."/>
            <person name="Zheng C.-J."/>
            <person name="Schuster L."/>
            <person name="Cowan T.M."/>
            <person name="Smanski M.J."/>
            <person name="Chevrette M.G."/>
            <person name="De Carvalho L.P.S."/>
            <person name="Shen B."/>
        </authorList>
    </citation>
    <scope>NUCLEOTIDE SEQUENCE [LARGE SCALE GENOMIC DNA]</scope>
    <source>
        <strain evidence="2 3">NPDC001390</strain>
    </source>
</reference>
<dbReference type="Pfam" id="PF13560">
    <property type="entry name" value="HTH_31"/>
    <property type="match status" value="1"/>
</dbReference>
<accession>A0ABW6UGU7</accession>
<comment type="caution">
    <text evidence="2">The sequence shown here is derived from an EMBL/GenBank/DDBJ whole genome shotgun (WGS) entry which is preliminary data.</text>
</comment>
<dbReference type="RefSeq" id="WP_387886919.1">
    <property type="nucleotide sequence ID" value="NZ_JBIAWJ010000006.1"/>
</dbReference>
<evidence type="ECO:0000313" key="3">
    <source>
        <dbReference type="Proteomes" id="UP001602058"/>
    </source>
</evidence>
<dbReference type="Proteomes" id="UP001602058">
    <property type="component" value="Unassembled WGS sequence"/>
</dbReference>
<evidence type="ECO:0000256" key="1">
    <source>
        <dbReference type="SAM" id="MobiDB-lite"/>
    </source>
</evidence>
<dbReference type="CDD" id="cd00093">
    <property type="entry name" value="HTH_XRE"/>
    <property type="match status" value="1"/>
</dbReference>
<protein>
    <submittedName>
        <fullName evidence="2">Helix-turn-helix domain-containing protein</fullName>
    </submittedName>
</protein>